<protein>
    <submittedName>
        <fullName evidence="3">Glycosyltransferase</fullName>
        <ecNumber evidence="3">2.4.-.-</ecNumber>
    </submittedName>
</protein>
<dbReference type="Pfam" id="PF00534">
    <property type="entry name" value="Glycos_transf_1"/>
    <property type="match status" value="1"/>
</dbReference>
<dbReference type="Gene3D" id="3.40.50.2000">
    <property type="entry name" value="Glycogen Phosphorylase B"/>
    <property type="match status" value="3"/>
</dbReference>
<dbReference type="InterPro" id="IPR001296">
    <property type="entry name" value="Glyco_trans_1"/>
</dbReference>
<sequence length="849" mass="95575">MSIRQIIKKGVVQPAKWLARPIVRPLRDLFLLPAIQQFKDLGQQLQAQLQELSDSVKMTDRTLLGMGFLSNLASRDTNRLPSFPKVLYADLRCLQDPFYSKRGIGFHASGVLRHVRQFLSPSLRVIGLTDLQLPDLPEEYCTLVDEVRAYRLAEPLSGILIHLSPMTHDPAWLAPLFARNDLLHVALVYDFIPLDETSRYLASANAHRSYLNCLIWLKACDIFCPISELAGRRLQELLGIPSERIAVTGACIRSDFLNATKVDPGNLPFEKENYFLVVGGGDSRKNVEIVLQAHAEVPGKTGLVIAGHYEDEHSERLREQYRSFGGTVKRLKFARGLSDAELAILYRNALATIVPSKNEGFSLPVVEALCCDCPVILSDIPVHRELVKWDASFFGPSDLPTLKDKLVKFQESSDIRNSWLSGQKTMPLDFSEPQVSQKVWSQVLRFLPEHSSVEVGIPQLRTAKPKIAFLTPLPPERSGVADYSADCLRSLVKYAEVDVYTNRANCVRDPGVHRYELICDLPYINGKYDRVVSVIANSTEYNRKCIDLLKRYGGPCISHDARMIDYYMALHGRFGFAELASQWLKRPVSFEEGWEWYIEQSKMQTLCFEQILPKAAPMIVHSRGIQKAIEKQYGVTPAVVPFSPYRHFQEKDLSPHTKAEARNRLGLDPKRLIIVSLGIVAKEKAPIPCLDALQILREQGLDAELYFVGTNGGIAEFWSEWIAERGLRGHAHFLNRWIDEATYRDYCLAGDLALQLRTHRFGGISGALADCISAGLPTVANLDLADALDSPDYVFRVSDELVPADIAARLTQAQSSLAQVSDRLEIRRKYLEERNFDSYSKNLLQVLGL</sequence>
<dbReference type="EC" id="2.4.-.-" evidence="3"/>
<reference evidence="3" key="1">
    <citation type="submission" date="2021-05" db="EMBL/GenBank/DDBJ databases">
        <title>Complete genome sequence of the cellulolytic planctomycete Telmatocola sphagniphila SP2T and characterization of the first cellulase from planctomycetes.</title>
        <authorList>
            <person name="Rakitin A.L."/>
            <person name="Beletsky A.V."/>
            <person name="Naumoff D.G."/>
            <person name="Kulichevskaya I.S."/>
            <person name="Mardanov A.V."/>
            <person name="Ravin N.V."/>
            <person name="Dedysh S.N."/>
        </authorList>
    </citation>
    <scope>NUCLEOTIDE SEQUENCE</scope>
    <source>
        <strain evidence="3">SP2T</strain>
    </source>
</reference>
<keyword evidence="3" id="KW-0328">Glycosyltransferase</keyword>
<accession>A0A8E6EZP2</accession>
<evidence type="ECO:0000256" key="1">
    <source>
        <dbReference type="ARBA" id="ARBA00022679"/>
    </source>
</evidence>
<dbReference type="EMBL" id="CP074694">
    <property type="protein sequence ID" value="QVL33686.1"/>
    <property type="molecule type" value="Genomic_DNA"/>
</dbReference>
<evidence type="ECO:0000259" key="2">
    <source>
        <dbReference type="Pfam" id="PF00534"/>
    </source>
</evidence>
<evidence type="ECO:0000313" key="3">
    <source>
        <dbReference type="EMBL" id="QVL33686.1"/>
    </source>
</evidence>
<proteinExistence type="predicted"/>
<dbReference type="CDD" id="cd03809">
    <property type="entry name" value="GT4_MtfB-like"/>
    <property type="match status" value="1"/>
</dbReference>
<dbReference type="GO" id="GO:0016757">
    <property type="term" value="F:glycosyltransferase activity"/>
    <property type="evidence" value="ECO:0007669"/>
    <property type="project" value="UniProtKB-KW"/>
</dbReference>
<dbReference type="Proteomes" id="UP000676194">
    <property type="component" value="Chromosome"/>
</dbReference>
<dbReference type="PANTHER" id="PTHR46401:SF2">
    <property type="entry name" value="GLYCOSYLTRANSFERASE WBBK-RELATED"/>
    <property type="match status" value="1"/>
</dbReference>
<name>A0A8E6EZP2_9BACT</name>
<organism evidence="3 4">
    <name type="scientific">Telmatocola sphagniphila</name>
    <dbReference type="NCBI Taxonomy" id="1123043"/>
    <lineage>
        <taxon>Bacteria</taxon>
        <taxon>Pseudomonadati</taxon>
        <taxon>Planctomycetota</taxon>
        <taxon>Planctomycetia</taxon>
        <taxon>Gemmatales</taxon>
        <taxon>Gemmataceae</taxon>
    </lineage>
</organism>
<dbReference type="RefSeq" id="WP_213498620.1">
    <property type="nucleotide sequence ID" value="NZ_CP074694.1"/>
</dbReference>
<keyword evidence="1 3" id="KW-0808">Transferase</keyword>
<dbReference type="AlphaFoldDB" id="A0A8E6EZP2"/>
<dbReference type="KEGG" id="tsph:KIH39_07190"/>
<dbReference type="PANTHER" id="PTHR46401">
    <property type="entry name" value="GLYCOSYLTRANSFERASE WBBK-RELATED"/>
    <property type="match status" value="1"/>
</dbReference>
<evidence type="ECO:0000313" key="4">
    <source>
        <dbReference type="Proteomes" id="UP000676194"/>
    </source>
</evidence>
<dbReference type="SUPFAM" id="SSF53756">
    <property type="entry name" value="UDP-Glycosyltransferase/glycogen phosphorylase"/>
    <property type="match status" value="2"/>
</dbReference>
<keyword evidence="4" id="KW-1185">Reference proteome</keyword>
<feature type="domain" description="Glycosyl transferase family 1" evidence="2">
    <location>
        <begin position="266"/>
        <end position="417"/>
    </location>
</feature>
<gene>
    <name evidence="3" type="ORF">KIH39_07190</name>
</gene>